<dbReference type="OrthoDB" id="5767259at2"/>
<keyword evidence="1" id="KW-0472">Membrane</keyword>
<gene>
    <name evidence="2" type="ORF">D779_0859</name>
</gene>
<evidence type="ECO:0000313" key="2">
    <source>
        <dbReference type="EMBL" id="EXJ17107.1"/>
    </source>
</evidence>
<dbReference type="EMBL" id="AONC01000002">
    <property type="protein sequence ID" value="EXJ17107.1"/>
    <property type="molecule type" value="Genomic_DNA"/>
</dbReference>
<evidence type="ECO:0000313" key="3">
    <source>
        <dbReference type="Proteomes" id="UP000019460"/>
    </source>
</evidence>
<sequence length="204" mass="22798">MRAVSKPKTFCLIVWLSGVAVLLGMLGGILLPWADGNADLNERISGTQDQLVRYRRILQSRPALESELQKVRNNDSYKAFYFNAPTKSLAGAQLQSLVQDIVNTAQGRLVSTQLLNQQDQASSPARISVRTQIQGSTDALLTILYQIEQARPFLFIERMSIRSSARPIVVNQNNARLPVRRPPMNRDELTVRLDIFGFTLGSES</sequence>
<protein>
    <submittedName>
        <fullName evidence="2">General secretion pathway protein, putative</fullName>
    </submittedName>
</protein>
<comment type="caution">
    <text evidence="2">The sequence shown here is derived from an EMBL/GenBank/DDBJ whole genome shotgun (WGS) entry which is preliminary data.</text>
</comment>
<feature type="transmembrane region" description="Helical" evidence="1">
    <location>
        <begin position="12"/>
        <end position="34"/>
    </location>
</feature>
<keyword evidence="1" id="KW-1133">Transmembrane helix</keyword>
<keyword evidence="1" id="KW-0812">Transmembrane</keyword>
<evidence type="ECO:0000256" key="1">
    <source>
        <dbReference type="SAM" id="Phobius"/>
    </source>
</evidence>
<keyword evidence="3" id="KW-1185">Reference proteome</keyword>
<reference evidence="2 3" key="1">
    <citation type="submission" date="2012-11" db="EMBL/GenBank/DDBJ databases">
        <title>Genome assembly of Thiorhodococcus sp. AK35.</title>
        <authorList>
            <person name="Nupur N."/>
            <person name="Khatri I."/>
            <person name="Subramanian S."/>
            <person name="Pinnaka A."/>
        </authorList>
    </citation>
    <scope>NUCLEOTIDE SEQUENCE [LARGE SCALE GENOMIC DNA]</scope>
    <source>
        <strain evidence="2 3">AK35</strain>
    </source>
</reference>
<dbReference type="STRING" id="1249627.D779_0859"/>
<proteinExistence type="predicted"/>
<dbReference type="InterPro" id="IPR034756">
    <property type="entry name" value="T2SSM_b"/>
</dbReference>
<accession>W9VLX4</accession>
<name>W9VLX4_9GAMM</name>
<dbReference type="NCBIfam" id="NF040576">
    <property type="entry name" value="T2SS_GspM_XpsM"/>
    <property type="match status" value="1"/>
</dbReference>
<dbReference type="Proteomes" id="UP000019460">
    <property type="component" value="Unassembled WGS sequence"/>
</dbReference>
<dbReference type="Pfam" id="PF10741">
    <property type="entry name" value="T2SSM_b"/>
    <property type="match status" value="1"/>
</dbReference>
<dbReference type="AlphaFoldDB" id="W9VLX4"/>
<dbReference type="eggNOG" id="ENOG5030CV1">
    <property type="taxonomic scope" value="Bacteria"/>
</dbReference>
<organism evidence="2 3">
    <name type="scientific">Imhoffiella purpurea</name>
    <dbReference type="NCBI Taxonomy" id="1249627"/>
    <lineage>
        <taxon>Bacteria</taxon>
        <taxon>Pseudomonadati</taxon>
        <taxon>Pseudomonadota</taxon>
        <taxon>Gammaproteobacteria</taxon>
        <taxon>Chromatiales</taxon>
        <taxon>Chromatiaceae</taxon>
        <taxon>Imhoffiella</taxon>
    </lineage>
</organism>